<evidence type="ECO:0000259" key="1">
    <source>
        <dbReference type="Pfam" id="PF00535"/>
    </source>
</evidence>
<name>A0A060BQN0_9STRE</name>
<dbReference type="EMBL" id="KF117990">
    <property type="protein sequence ID" value="AIA85249.1"/>
    <property type="molecule type" value="Genomic_DNA"/>
</dbReference>
<dbReference type="InterPro" id="IPR001173">
    <property type="entry name" value="Glyco_trans_2-like"/>
</dbReference>
<protein>
    <submittedName>
        <fullName evidence="2">CAZy families GT2 protein</fullName>
    </submittedName>
</protein>
<evidence type="ECO:0000313" key="2">
    <source>
        <dbReference type="EMBL" id="AIA85249.1"/>
    </source>
</evidence>
<feature type="domain" description="Glycosyltransferase 2-like" evidence="1">
    <location>
        <begin position="2"/>
        <end position="64"/>
    </location>
</feature>
<dbReference type="InterPro" id="IPR029044">
    <property type="entry name" value="Nucleotide-diphossugar_trans"/>
</dbReference>
<organism evidence="2">
    <name type="scientific">uncultured Streptococcus sp</name>
    <dbReference type="NCBI Taxonomy" id="83427"/>
    <lineage>
        <taxon>Bacteria</taxon>
        <taxon>Bacillati</taxon>
        <taxon>Bacillota</taxon>
        <taxon>Bacilli</taxon>
        <taxon>Lactobacillales</taxon>
        <taxon>Streptococcaceae</taxon>
        <taxon>Streptococcus</taxon>
        <taxon>environmental samples</taxon>
    </lineage>
</organism>
<feature type="non-terminal residue" evidence="2">
    <location>
        <position position="69"/>
    </location>
</feature>
<reference evidence="2" key="1">
    <citation type="journal article" date="2013" name="Environ. Microbiol.">
        <title>Seasonally variable intestinal metagenomes of the red palm weevil (Rhynchophorus ferrugineus).</title>
        <authorList>
            <person name="Jia S."/>
            <person name="Zhang X."/>
            <person name="Zhang G."/>
            <person name="Yin A."/>
            <person name="Zhang S."/>
            <person name="Li F."/>
            <person name="Wang L."/>
            <person name="Zhao D."/>
            <person name="Yun Q."/>
            <person name="Tala"/>
            <person name="Wang J."/>
            <person name="Sun G."/>
            <person name="Baabdullah M."/>
            <person name="Yu X."/>
            <person name="Hu S."/>
            <person name="Al-Mssallem I.S."/>
            <person name="Yu J."/>
        </authorList>
    </citation>
    <scope>NUCLEOTIDE SEQUENCE</scope>
</reference>
<dbReference type="AlphaFoldDB" id="A0A060BQN0"/>
<proteinExistence type="predicted"/>
<sequence length="69" mass="8081">MQTGLKFARDQGYDYVIRLDGDGQHNAEEIQLFVNLLRSERTDMVIGSRFLDADVDWHIPWARRIGINF</sequence>
<dbReference type="SUPFAM" id="SSF53448">
    <property type="entry name" value="Nucleotide-diphospho-sugar transferases"/>
    <property type="match status" value="1"/>
</dbReference>
<dbReference type="Gene3D" id="3.90.550.10">
    <property type="entry name" value="Spore Coat Polysaccharide Biosynthesis Protein SpsA, Chain A"/>
    <property type="match status" value="1"/>
</dbReference>
<accession>A0A060BQN0</accession>
<dbReference type="Pfam" id="PF00535">
    <property type="entry name" value="Glycos_transf_2"/>
    <property type="match status" value="1"/>
</dbReference>